<dbReference type="Gene3D" id="3.30.390.10">
    <property type="entry name" value="Enolase-like, N-terminal domain"/>
    <property type="match status" value="1"/>
</dbReference>
<dbReference type="SUPFAM" id="SSF54826">
    <property type="entry name" value="Enolase N-terminal domain-like"/>
    <property type="match status" value="1"/>
</dbReference>
<dbReference type="OrthoDB" id="9774531at2"/>
<comment type="caution">
    <text evidence="8">The sequence shown here is derived from an EMBL/GenBank/DDBJ whole genome shotgun (WGS) entry which is preliminary data.</text>
</comment>
<name>A0A428MER3_9BACT</name>
<dbReference type="CDD" id="cd03317">
    <property type="entry name" value="NAAAR"/>
    <property type="match status" value="1"/>
</dbReference>
<dbReference type="AlphaFoldDB" id="A0A428MER3"/>
<evidence type="ECO:0000256" key="1">
    <source>
        <dbReference type="ARBA" id="ARBA00001968"/>
    </source>
</evidence>
<proteinExistence type="predicted"/>
<dbReference type="GO" id="GO:0046872">
    <property type="term" value="F:metal ion binding"/>
    <property type="evidence" value="ECO:0007669"/>
    <property type="project" value="UniProtKB-KW"/>
</dbReference>
<organism evidence="8 9">
    <name type="scientific">Edaphobacter aggregans</name>
    <dbReference type="NCBI Taxonomy" id="570835"/>
    <lineage>
        <taxon>Bacteria</taxon>
        <taxon>Pseudomonadati</taxon>
        <taxon>Acidobacteriota</taxon>
        <taxon>Terriglobia</taxon>
        <taxon>Terriglobales</taxon>
        <taxon>Acidobacteriaceae</taxon>
        <taxon>Edaphobacter</taxon>
    </lineage>
</organism>
<dbReference type="SFLD" id="SFLDF00009">
    <property type="entry name" value="o-succinylbenzoate_synthase"/>
    <property type="match status" value="1"/>
</dbReference>
<dbReference type="SFLD" id="SFLDG00180">
    <property type="entry name" value="muconate_cycloisomerase"/>
    <property type="match status" value="1"/>
</dbReference>
<feature type="domain" description="Mandelate racemase/muconate lactonizing enzyme C-terminal" evidence="7">
    <location>
        <begin position="143"/>
        <end position="235"/>
    </location>
</feature>
<dbReference type="InterPro" id="IPR013341">
    <property type="entry name" value="Mandelate_racemase_N_dom"/>
</dbReference>
<dbReference type="EC" id="4.2.1.113" evidence="5 6"/>
<dbReference type="NCBIfam" id="TIGR01928">
    <property type="entry name" value="menC_lowGC_arch"/>
    <property type="match status" value="1"/>
</dbReference>
<dbReference type="InterPro" id="IPR036849">
    <property type="entry name" value="Enolase-like_C_sf"/>
</dbReference>
<dbReference type="Pfam" id="PF02746">
    <property type="entry name" value="MR_MLE_N"/>
    <property type="match status" value="1"/>
</dbReference>
<protein>
    <recommendedName>
        <fullName evidence="5 6">o-succinylbenzoate synthase</fullName>
        <ecNumber evidence="5 6">4.2.1.113</ecNumber>
    </recommendedName>
</protein>
<evidence type="ECO:0000256" key="5">
    <source>
        <dbReference type="ARBA" id="ARBA00029491"/>
    </source>
</evidence>
<dbReference type="PANTHER" id="PTHR48073">
    <property type="entry name" value="O-SUCCINYLBENZOATE SYNTHASE-RELATED"/>
    <property type="match status" value="1"/>
</dbReference>
<gene>
    <name evidence="8" type="ORF">EDE15_0856</name>
</gene>
<sequence>MLTIDAIHLREINMPLAHPFETSFGLTTGRRIMLVEIEAEGLTAWGECVAGEHPYFSDEMVDTAWIIAETELAPRLLEADLEGGNSCPTLFKQVRGHRMAKAAFENAVWDLEAQVERVPLAKLLGGTRKVIPCGVSIGIQPSLEQLMDKIATELDAGYQRIKLKCKPGWDNRIFEAVRKVWPDILLSCDANSVYRMKDLDHITTWDEFGLLMIEQPLWYDDFYFHSMLQKRIETAICLDEAIRNRRDALAAIDMESCRIINIKVGRVGGFCEAVAVHNAAAERGIPVWCGGMLETGIGRAHNIALSSLPNFSLPGDVSASSRYWEQDIIEPAVTVSSKGEITVPTTPGRGFEVQKDRIERLTVRRQSFHAKARVTV</sequence>
<dbReference type="SUPFAM" id="SSF51604">
    <property type="entry name" value="Enolase C-terminal domain-like"/>
    <property type="match status" value="1"/>
</dbReference>
<evidence type="ECO:0000313" key="9">
    <source>
        <dbReference type="Proteomes" id="UP000269669"/>
    </source>
</evidence>
<keyword evidence="9" id="KW-1185">Reference proteome</keyword>
<evidence type="ECO:0000313" key="8">
    <source>
        <dbReference type="EMBL" id="RSL15370.1"/>
    </source>
</evidence>
<keyword evidence="4" id="KW-0456">Lyase</keyword>
<dbReference type="SMART" id="SM00922">
    <property type="entry name" value="MR_MLE"/>
    <property type="match status" value="1"/>
</dbReference>
<evidence type="ECO:0000256" key="3">
    <source>
        <dbReference type="ARBA" id="ARBA00022842"/>
    </source>
</evidence>
<dbReference type="GO" id="GO:0009234">
    <property type="term" value="P:menaquinone biosynthetic process"/>
    <property type="evidence" value="ECO:0007669"/>
    <property type="project" value="UniProtKB-UniRule"/>
</dbReference>
<accession>A0A428MER3</accession>
<dbReference type="InterPro" id="IPR013342">
    <property type="entry name" value="Mandelate_racemase_C"/>
</dbReference>
<comment type="cofactor">
    <cofactor evidence="1">
        <name>a divalent metal cation</name>
        <dbReference type="ChEBI" id="CHEBI:60240"/>
    </cofactor>
</comment>
<evidence type="ECO:0000256" key="4">
    <source>
        <dbReference type="ARBA" id="ARBA00023239"/>
    </source>
</evidence>
<dbReference type="GO" id="GO:0043748">
    <property type="term" value="F:O-succinylbenzoate synthase activity"/>
    <property type="evidence" value="ECO:0007669"/>
    <property type="project" value="UniProtKB-EC"/>
</dbReference>
<dbReference type="UniPathway" id="UPA00079"/>
<evidence type="ECO:0000256" key="2">
    <source>
        <dbReference type="ARBA" id="ARBA00022723"/>
    </source>
</evidence>
<dbReference type="InterPro" id="IPR029065">
    <property type="entry name" value="Enolase_C-like"/>
</dbReference>
<dbReference type="UniPathway" id="UPA01057">
    <property type="reaction ID" value="UER00165"/>
</dbReference>
<keyword evidence="2" id="KW-0479">Metal-binding</keyword>
<dbReference type="PANTHER" id="PTHR48073:SF5">
    <property type="entry name" value="O-SUCCINYLBENZOATE SYNTHASE"/>
    <property type="match status" value="1"/>
</dbReference>
<reference evidence="8 9" key="1">
    <citation type="submission" date="2018-12" db="EMBL/GenBank/DDBJ databases">
        <title>Sequencing of bacterial isolates from soil warming experiment in Harvard Forest, Massachusetts, USA.</title>
        <authorList>
            <person name="Deangelis K."/>
        </authorList>
    </citation>
    <scope>NUCLEOTIDE SEQUENCE [LARGE SCALE GENOMIC DNA]</scope>
    <source>
        <strain evidence="8 9">EB153</strain>
    </source>
</reference>
<dbReference type="Pfam" id="PF13378">
    <property type="entry name" value="MR_MLE_C"/>
    <property type="match status" value="1"/>
</dbReference>
<dbReference type="InterPro" id="IPR029017">
    <property type="entry name" value="Enolase-like_N"/>
</dbReference>
<dbReference type="SFLD" id="SFLDS00001">
    <property type="entry name" value="Enolase"/>
    <property type="match status" value="1"/>
</dbReference>
<evidence type="ECO:0000256" key="6">
    <source>
        <dbReference type="NCBIfam" id="TIGR01928"/>
    </source>
</evidence>
<evidence type="ECO:0000259" key="7">
    <source>
        <dbReference type="SMART" id="SM00922"/>
    </source>
</evidence>
<keyword evidence="3" id="KW-0460">Magnesium</keyword>
<dbReference type="GO" id="GO:0016854">
    <property type="term" value="F:racemase and epimerase activity"/>
    <property type="evidence" value="ECO:0007669"/>
    <property type="project" value="UniProtKB-ARBA"/>
</dbReference>
<dbReference type="RefSeq" id="WP_125484118.1">
    <property type="nucleotide sequence ID" value="NZ_RSDW01000001.1"/>
</dbReference>
<dbReference type="EMBL" id="RSDW01000001">
    <property type="protein sequence ID" value="RSL15370.1"/>
    <property type="molecule type" value="Genomic_DNA"/>
</dbReference>
<dbReference type="Gene3D" id="3.20.20.120">
    <property type="entry name" value="Enolase-like C-terminal domain"/>
    <property type="match status" value="1"/>
</dbReference>
<dbReference type="Proteomes" id="UP000269669">
    <property type="component" value="Unassembled WGS sequence"/>
</dbReference>
<dbReference type="InterPro" id="IPR010197">
    <property type="entry name" value="OSBS/NAAAR"/>
</dbReference>